<organism evidence="2 3">
    <name type="scientific">Panagrellus redivivus</name>
    <name type="common">Microworm</name>
    <dbReference type="NCBI Taxonomy" id="6233"/>
    <lineage>
        <taxon>Eukaryota</taxon>
        <taxon>Metazoa</taxon>
        <taxon>Ecdysozoa</taxon>
        <taxon>Nematoda</taxon>
        <taxon>Chromadorea</taxon>
        <taxon>Rhabditida</taxon>
        <taxon>Tylenchina</taxon>
        <taxon>Panagrolaimomorpha</taxon>
        <taxon>Panagrolaimoidea</taxon>
        <taxon>Panagrolaimidae</taxon>
        <taxon>Panagrellus</taxon>
    </lineage>
</organism>
<protein>
    <submittedName>
        <fullName evidence="3">TMF_TATA_bd domain-containing protein</fullName>
    </submittedName>
</protein>
<feature type="coiled-coil region" evidence="1">
    <location>
        <begin position="76"/>
        <end position="110"/>
    </location>
</feature>
<proteinExistence type="predicted"/>
<reference evidence="2" key="1">
    <citation type="journal article" date="2013" name="Genetics">
        <title>The draft genome and transcriptome of Panagrellus redivivus are shaped by the harsh demands of a free-living lifestyle.</title>
        <authorList>
            <person name="Srinivasan J."/>
            <person name="Dillman A.R."/>
            <person name="Macchietto M.G."/>
            <person name="Heikkinen L."/>
            <person name="Lakso M."/>
            <person name="Fracchia K.M."/>
            <person name="Antoshechkin I."/>
            <person name="Mortazavi A."/>
            <person name="Wong G."/>
            <person name="Sternberg P.W."/>
        </authorList>
    </citation>
    <scope>NUCLEOTIDE SEQUENCE [LARGE SCALE GENOMIC DNA]</scope>
    <source>
        <strain evidence="2">MT8872</strain>
    </source>
</reference>
<evidence type="ECO:0000313" key="2">
    <source>
        <dbReference type="Proteomes" id="UP000492821"/>
    </source>
</evidence>
<keyword evidence="1" id="KW-0175">Coiled coil</keyword>
<dbReference type="AlphaFoldDB" id="A0A7E4UTE0"/>
<feature type="coiled-coil region" evidence="1">
    <location>
        <begin position="393"/>
        <end position="465"/>
    </location>
</feature>
<sequence length="493" mass="55771">MLTIVNRRCHRFTRSSRRHTGPPPVRRSNSNISVASSGRHSIQNVAAAPPAVIHENGYQQFHQRPSPALSQVSQVQQQSAEQIEALNKQLAEATAANAALQAELEAVKAAQATSQSNASSIMGLLHAVEDISTVPPPPEAEAIHHHDEVEEQLAGLISPEIVAVEAYRTLESENIHLREANTGLNRDLETVRDKVAKMEVFAGNVETVKDRLEQERASIEEECERLREKLIERENELAKAKAQGEVSASTSSDWKTEISRLKGENTALVDAKDELLQKVQTLESLLSDVIEQKRVVEDRLSELEQQNDNLTQSNERLLRFEKENNRLDELDRLEQERASIEEECERLREKLIERENELAKAKAQGEVSASTSSDWKTEISRLKGENTALVDAKDELLQKVQTLESLLSDVIEQKRVVEDRLSELEQQNDNLTQSNERLLRFEKENNRLDELVNKMRTEVEQFRVEAELSRRCLDDLRRMIDRANSNDSLGSPA</sequence>
<dbReference type="WBParaSite" id="Pan_g12305.t2">
    <property type="protein sequence ID" value="Pan_g12305.t2"/>
    <property type="gene ID" value="Pan_g12305"/>
</dbReference>
<accession>A0A7E4UTE0</accession>
<feature type="coiled-coil region" evidence="1">
    <location>
        <begin position="272"/>
        <end position="364"/>
    </location>
</feature>
<keyword evidence="2" id="KW-1185">Reference proteome</keyword>
<evidence type="ECO:0000256" key="1">
    <source>
        <dbReference type="SAM" id="Coils"/>
    </source>
</evidence>
<dbReference type="Proteomes" id="UP000492821">
    <property type="component" value="Unassembled WGS sequence"/>
</dbReference>
<evidence type="ECO:0000313" key="3">
    <source>
        <dbReference type="WBParaSite" id="Pan_g12305.t2"/>
    </source>
</evidence>
<feature type="coiled-coil region" evidence="1">
    <location>
        <begin position="202"/>
        <end position="243"/>
    </location>
</feature>
<reference evidence="3" key="2">
    <citation type="submission" date="2020-10" db="UniProtKB">
        <authorList>
            <consortium name="WormBaseParasite"/>
        </authorList>
    </citation>
    <scope>IDENTIFICATION</scope>
</reference>
<name>A0A7E4UTE0_PANRE</name>